<evidence type="ECO:0000256" key="4">
    <source>
        <dbReference type="ARBA" id="ARBA00022741"/>
    </source>
</evidence>
<evidence type="ECO:0000313" key="14">
    <source>
        <dbReference type="EMBL" id="KAF3422003.1"/>
    </source>
</evidence>
<dbReference type="InterPro" id="IPR014729">
    <property type="entry name" value="Rossmann-like_a/b/a_fold"/>
</dbReference>
<dbReference type="SUPFAM" id="SSF47323">
    <property type="entry name" value="Anticodon-binding domain of a subclass of class I aminoacyl-tRNA synthetases"/>
    <property type="match status" value="1"/>
</dbReference>
<keyword evidence="3 12" id="KW-0436">Ligase</keyword>
<evidence type="ECO:0000256" key="5">
    <source>
        <dbReference type="ARBA" id="ARBA00022840"/>
    </source>
</evidence>
<dbReference type="Pfam" id="PF00750">
    <property type="entry name" value="tRNA-synt_1d"/>
    <property type="match status" value="1"/>
</dbReference>
<evidence type="ECO:0000256" key="7">
    <source>
        <dbReference type="ARBA" id="ARBA00023146"/>
    </source>
</evidence>
<comment type="caution">
    <text evidence="14">The sequence shown here is derived from an EMBL/GenBank/DDBJ whole genome shotgun (WGS) entry which is preliminary data.</text>
</comment>
<dbReference type="EC" id="6.1.1.19" evidence="2"/>
<evidence type="ECO:0000256" key="12">
    <source>
        <dbReference type="RuleBase" id="RU363038"/>
    </source>
</evidence>
<evidence type="ECO:0000313" key="15">
    <source>
        <dbReference type="Proteomes" id="UP000655588"/>
    </source>
</evidence>
<dbReference type="CDD" id="cd07956">
    <property type="entry name" value="Anticodon_Ia_Arg"/>
    <property type="match status" value="1"/>
</dbReference>
<dbReference type="InterPro" id="IPR009080">
    <property type="entry name" value="tRNAsynth_Ia_anticodon-bd"/>
</dbReference>
<dbReference type="FunFam" id="1.10.730.10:FF:000006">
    <property type="entry name" value="Arginyl-tRNA synthetase 2, mitochondrial"/>
    <property type="match status" value="1"/>
</dbReference>
<protein>
    <recommendedName>
        <fullName evidence="9">Probable arginine--tRNA ligase, mitochondrial</fullName>
        <ecNumber evidence="2">6.1.1.19</ecNumber>
    </recommendedName>
    <alternativeName>
        <fullName evidence="8">Arginyl-tRNA synthetase</fullName>
    </alternativeName>
</protein>
<dbReference type="GO" id="GO:0006420">
    <property type="term" value="P:arginyl-tRNA aminoacylation"/>
    <property type="evidence" value="ECO:0007669"/>
    <property type="project" value="InterPro"/>
</dbReference>
<dbReference type="Gene3D" id="3.40.50.620">
    <property type="entry name" value="HUPs"/>
    <property type="match status" value="1"/>
</dbReference>
<accession>A0A833RMC5</accession>
<dbReference type="Proteomes" id="UP000655588">
    <property type="component" value="Unassembled WGS sequence"/>
</dbReference>
<evidence type="ECO:0000256" key="11">
    <source>
        <dbReference type="ARBA" id="ARBA00049595"/>
    </source>
</evidence>
<dbReference type="Pfam" id="PF05746">
    <property type="entry name" value="DALR_1"/>
    <property type="match status" value="1"/>
</dbReference>
<dbReference type="PROSITE" id="PS00178">
    <property type="entry name" value="AA_TRNA_LIGASE_I"/>
    <property type="match status" value="1"/>
</dbReference>
<keyword evidence="7 12" id="KW-0030">Aminoacyl-tRNA synthetase</keyword>
<dbReference type="InterPro" id="IPR001278">
    <property type="entry name" value="Arg-tRNA-ligase"/>
</dbReference>
<keyword evidence="5 12" id="KW-0067">ATP-binding</keyword>
<sequence length="569" mass="66572">MSNFIRTVIFKKVIKPLHIDNVCHHKIMSNLYITFRKEIDTYTFVLPLKSKHYDLTNKIKNINDLRSNFDNVAIKNNIMYFNVLRDNYIKQILENNLFGVRPPLINNNKNIIVEFSSPNIAKPFHIGHLRSTIIGNCIANLNSFLQNQVTKINYLGDWGTQFGYIYIGMKMKNIDNIEMHTDSIKTLYTSYVDANKLAESNPNIHEHAKEIFRQLEFEDNEVYKNWEKIKQFTVVELEKTYKRLSVIFDQYEWESMYTAKKVNKIINKMEEMQLLKLDNNNRKVIAVSEEKNVPIMKSDGTSLYISRDIAAAIDRFERHKFDAMYYIVENGQTDHFNNLIQILHKLNLSWADRLKHVKFGRVHGMSTRKGTAVFLEDILNKAKEIMKERQLEAKTTKIPLDKLDESSDVLGVSGVIIQDLKQNRMNNYKFDWDLMLNMKGDSGIKLQYAHCRLCSLEELSDATLVTECDSALLKEPEVDQLILLISQFDEVVLKSYEELEPCILTIYLFHIYFLYTYFFSKAINMAWHKLTIKNEPKDLGNQRLLLFHTAKIILAQGMKLLGLTPLEKM</sequence>
<dbReference type="PANTHER" id="PTHR11956">
    <property type="entry name" value="ARGINYL-TRNA SYNTHETASE"/>
    <property type="match status" value="1"/>
</dbReference>
<dbReference type="InterPro" id="IPR001412">
    <property type="entry name" value="aa-tRNA-synth_I_CS"/>
</dbReference>
<dbReference type="GO" id="GO:0032543">
    <property type="term" value="P:mitochondrial translation"/>
    <property type="evidence" value="ECO:0007669"/>
    <property type="project" value="TreeGrafter"/>
</dbReference>
<dbReference type="SMART" id="SM00836">
    <property type="entry name" value="DALR_1"/>
    <property type="match status" value="1"/>
</dbReference>
<comment type="function">
    <text evidence="11">Catalyzes the attachment of arginine to tRNA(Arg) in a two-step reaction: arginine is first activated by ATP to form Arg-AMP and then transferred to the acceptor end of tRNA(Arg).</text>
</comment>
<evidence type="ECO:0000256" key="1">
    <source>
        <dbReference type="ARBA" id="ARBA00005594"/>
    </source>
</evidence>
<evidence type="ECO:0000256" key="9">
    <source>
        <dbReference type="ARBA" id="ARBA00039495"/>
    </source>
</evidence>
<dbReference type="Gene3D" id="1.10.730.10">
    <property type="entry name" value="Isoleucyl-tRNA Synthetase, Domain 1"/>
    <property type="match status" value="1"/>
</dbReference>
<dbReference type="EMBL" id="WNWW01000790">
    <property type="protein sequence ID" value="KAF3422003.1"/>
    <property type="molecule type" value="Genomic_DNA"/>
</dbReference>
<feature type="domain" description="DALR anticodon binding" evidence="13">
    <location>
        <begin position="446"/>
        <end position="569"/>
    </location>
</feature>
<dbReference type="FunFam" id="3.40.50.620:FF:000058">
    <property type="entry name" value="Mitochondrial arginyl-tRNA synthetase"/>
    <property type="match status" value="1"/>
</dbReference>
<evidence type="ECO:0000256" key="8">
    <source>
        <dbReference type="ARBA" id="ARBA00033033"/>
    </source>
</evidence>
<evidence type="ECO:0000256" key="2">
    <source>
        <dbReference type="ARBA" id="ARBA00012837"/>
    </source>
</evidence>
<dbReference type="GO" id="GO:0004814">
    <property type="term" value="F:arginine-tRNA ligase activity"/>
    <property type="evidence" value="ECO:0007669"/>
    <property type="project" value="UniProtKB-EC"/>
</dbReference>
<dbReference type="GO" id="GO:0005524">
    <property type="term" value="F:ATP binding"/>
    <property type="evidence" value="ECO:0007669"/>
    <property type="project" value="UniProtKB-KW"/>
</dbReference>
<dbReference type="InterPro" id="IPR035684">
    <property type="entry name" value="ArgRS_core"/>
</dbReference>
<dbReference type="AlphaFoldDB" id="A0A833RMC5"/>
<proteinExistence type="inferred from homology"/>
<keyword evidence="15" id="KW-1185">Reference proteome</keyword>
<comment type="similarity">
    <text evidence="1 12">Belongs to the class-I aminoacyl-tRNA synthetase family.</text>
</comment>
<keyword evidence="6 12" id="KW-0648">Protein biosynthesis</keyword>
<dbReference type="NCBIfam" id="TIGR00456">
    <property type="entry name" value="argS"/>
    <property type="match status" value="1"/>
</dbReference>
<dbReference type="GO" id="GO:0005739">
    <property type="term" value="C:mitochondrion"/>
    <property type="evidence" value="ECO:0007669"/>
    <property type="project" value="TreeGrafter"/>
</dbReference>
<gene>
    <name evidence="14" type="ORF">E2986_02836</name>
</gene>
<evidence type="ECO:0000256" key="6">
    <source>
        <dbReference type="ARBA" id="ARBA00022917"/>
    </source>
</evidence>
<evidence type="ECO:0000259" key="13">
    <source>
        <dbReference type="SMART" id="SM00836"/>
    </source>
</evidence>
<dbReference type="SUPFAM" id="SSF52374">
    <property type="entry name" value="Nucleotidylyl transferase"/>
    <property type="match status" value="1"/>
</dbReference>
<dbReference type="PRINTS" id="PR01038">
    <property type="entry name" value="TRNASYNTHARG"/>
</dbReference>
<comment type="catalytic activity">
    <reaction evidence="10">
        <text>tRNA(Arg) + L-arginine + ATP = L-arginyl-tRNA(Arg) + AMP + diphosphate</text>
        <dbReference type="Rhea" id="RHEA:20301"/>
        <dbReference type="Rhea" id="RHEA-COMP:9658"/>
        <dbReference type="Rhea" id="RHEA-COMP:9673"/>
        <dbReference type="ChEBI" id="CHEBI:30616"/>
        <dbReference type="ChEBI" id="CHEBI:32682"/>
        <dbReference type="ChEBI" id="CHEBI:33019"/>
        <dbReference type="ChEBI" id="CHEBI:78442"/>
        <dbReference type="ChEBI" id="CHEBI:78513"/>
        <dbReference type="ChEBI" id="CHEBI:456215"/>
        <dbReference type="EC" id="6.1.1.19"/>
    </reaction>
</comment>
<keyword evidence="4 12" id="KW-0547">Nucleotide-binding</keyword>
<organism evidence="14 15">
    <name type="scientific">Frieseomelitta varia</name>
    <dbReference type="NCBI Taxonomy" id="561572"/>
    <lineage>
        <taxon>Eukaryota</taxon>
        <taxon>Metazoa</taxon>
        <taxon>Ecdysozoa</taxon>
        <taxon>Arthropoda</taxon>
        <taxon>Hexapoda</taxon>
        <taxon>Insecta</taxon>
        <taxon>Pterygota</taxon>
        <taxon>Neoptera</taxon>
        <taxon>Endopterygota</taxon>
        <taxon>Hymenoptera</taxon>
        <taxon>Apocrita</taxon>
        <taxon>Aculeata</taxon>
        <taxon>Apoidea</taxon>
        <taxon>Anthophila</taxon>
        <taxon>Apidae</taxon>
        <taxon>Frieseomelitta</taxon>
    </lineage>
</organism>
<evidence type="ECO:0000256" key="10">
    <source>
        <dbReference type="ARBA" id="ARBA00049339"/>
    </source>
</evidence>
<dbReference type="InterPro" id="IPR008909">
    <property type="entry name" value="DALR_anticod-bd"/>
</dbReference>
<dbReference type="PANTHER" id="PTHR11956:SF11">
    <property type="entry name" value="ARGININE--TRNA LIGASE, MITOCHONDRIAL-RELATED"/>
    <property type="match status" value="1"/>
</dbReference>
<evidence type="ECO:0000256" key="3">
    <source>
        <dbReference type="ARBA" id="ARBA00022598"/>
    </source>
</evidence>
<reference evidence="14" key="1">
    <citation type="submission" date="2019-11" db="EMBL/GenBank/DDBJ databases">
        <title>The nuclear and mitochondrial genomes of Frieseomelitta varia - a highly eusocial stingless bee (Meliponini) with a permanently sterile worker caste.</title>
        <authorList>
            <person name="Freitas F.C.P."/>
            <person name="Lourenco A.P."/>
            <person name="Nunes F.M.F."/>
            <person name="Paschoal A.R."/>
            <person name="Abreu F.C.P."/>
            <person name="Barbin F.O."/>
            <person name="Bataglia L."/>
            <person name="Cardoso-Junior C.A.M."/>
            <person name="Cervoni M.S."/>
            <person name="Silva S.R."/>
            <person name="Dalarmi F."/>
            <person name="Del Lama M.A."/>
            <person name="Depintor T.S."/>
            <person name="Ferreira K.M."/>
            <person name="Goria P.S."/>
            <person name="Jaskot M.C."/>
            <person name="Lago D.C."/>
            <person name="Luna-Lucena D."/>
            <person name="Moda L.M."/>
            <person name="Nascimento L."/>
            <person name="Pedrino M."/>
            <person name="Rabico F.O."/>
            <person name="Sanches F.C."/>
            <person name="Santos D.E."/>
            <person name="Santos C.G."/>
            <person name="Vieira J."/>
            <person name="Lopes T.F."/>
            <person name="Barchuk A.R."/>
            <person name="Hartfelder K."/>
            <person name="Simoes Z.L.P."/>
            <person name="Bitondi M.M.G."/>
            <person name="Pinheiro D.G."/>
        </authorList>
    </citation>
    <scope>NUCLEOTIDE SEQUENCE</scope>
    <source>
        <strain evidence="14">USP_RPSP 00005682</strain>
        <tissue evidence="14">Whole individual</tissue>
    </source>
</reference>
<name>A0A833RMC5_9HYME</name>